<name>A0ABW8ZBC3_9BURK</name>
<evidence type="ECO:0000313" key="11">
    <source>
        <dbReference type="Proteomes" id="UP001629214"/>
    </source>
</evidence>
<evidence type="ECO:0000256" key="6">
    <source>
        <dbReference type="ARBA" id="ARBA00022989"/>
    </source>
</evidence>
<feature type="transmembrane region" description="Helical" evidence="9">
    <location>
        <begin position="129"/>
        <end position="154"/>
    </location>
</feature>
<dbReference type="PANTHER" id="PTHR34295:SF4">
    <property type="entry name" value="BIOTIN TRANSPORTER BIOY-RELATED"/>
    <property type="match status" value="1"/>
</dbReference>
<feature type="transmembrane region" description="Helical" evidence="9">
    <location>
        <begin position="166"/>
        <end position="190"/>
    </location>
</feature>
<dbReference type="Pfam" id="PF02632">
    <property type="entry name" value="BioY"/>
    <property type="match status" value="1"/>
</dbReference>
<accession>A0ABW8ZBC3</accession>
<evidence type="ECO:0000256" key="7">
    <source>
        <dbReference type="ARBA" id="ARBA00023136"/>
    </source>
</evidence>
<protein>
    <recommendedName>
        <fullName evidence="8">Biotin transporter</fullName>
    </recommendedName>
</protein>
<sequence>MSDPSMTTTGTMTSTRSLSYIALFAAVIAVFGLIPKIDLPFGVPITLQSLGIMLVGCLLGPKRAFYTIGLFLVAVALGLPLLSGGRGGIGVFVAPSAGFLLGWWVGAVVCGLCMRQFMRRMPDAKGKSLLIAAFLSSVIGGILAMYLFGILGLMLAAHLTLVQASLAVLAFIPGDLVKCVICAVLVQSVVRGMPAWRLDRD</sequence>
<feature type="transmembrane region" description="Helical" evidence="9">
    <location>
        <begin position="89"/>
        <end position="117"/>
    </location>
</feature>
<evidence type="ECO:0000256" key="4">
    <source>
        <dbReference type="ARBA" id="ARBA00022475"/>
    </source>
</evidence>
<feature type="transmembrane region" description="Helical" evidence="9">
    <location>
        <begin position="64"/>
        <end position="83"/>
    </location>
</feature>
<dbReference type="PANTHER" id="PTHR34295">
    <property type="entry name" value="BIOTIN TRANSPORTER BIOY"/>
    <property type="match status" value="1"/>
</dbReference>
<keyword evidence="11" id="KW-1185">Reference proteome</keyword>
<keyword evidence="7 8" id="KW-0472">Membrane</keyword>
<reference evidence="10 11" key="1">
    <citation type="journal article" date="2024" name="Chem. Sci.">
        <title>Discovery of megapolipeptins by genome mining of a Burkholderiales bacteria collection.</title>
        <authorList>
            <person name="Paulo B.S."/>
            <person name="Recchia M.J.J."/>
            <person name="Lee S."/>
            <person name="Fergusson C.H."/>
            <person name="Romanowski S.B."/>
            <person name="Hernandez A."/>
            <person name="Krull N."/>
            <person name="Liu D.Y."/>
            <person name="Cavanagh H."/>
            <person name="Bos A."/>
            <person name="Gray C.A."/>
            <person name="Murphy B.T."/>
            <person name="Linington R.G."/>
            <person name="Eustaquio A.S."/>
        </authorList>
    </citation>
    <scope>NUCLEOTIDE SEQUENCE [LARGE SCALE GENOMIC DNA]</scope>
    <source>
        <strain evidence="10 11">RL21-008-BIB-B</strain>
    </source>
</reference>
<dbReference type="Proteomes" id="UP001629214">
    <property type="component" value="Unassembled WGS sequence"/>
</dbReference>
<comment type="subcellular location">
    <subcellularLocation>
        <location evidence="1 8">Cell membrane</location>
        <topology evidence="1 8">Multi-pass membrane protein</topology>
    </subcellularLocation>
</comment>
<proteinExistence type="inferred from homology"/>
<organism evidence="10 11">
    <name type="scientific">Herbaspirillum rhizosphaerae</name>
    <dbReference type="NCBI Taxonomy" id="346179"/>
    <lineage>
        <taxon>Bacteria</taxon>
        <taxon>Pseudomonadati</taxon>
        <taxon>Pseudomonadota</taxon>
        <taxon>Betaproteobacteria</taxon>
        <taxon>Burkholderiales</taxon>
        <taxon>Oxalobacteraceae</taxon>
        <taxon>Herbaspirillum</taxon>
    </lineage>
</organism>
<evidence type="ECO:0000256" key="8">
    <source>
        <dbReference type="PIRNR" id="PIRNR016661"/>
    </source>
</evidence>
<feature type="transmembrane region" description="Helical" evidence="9">
    <location>
        <begin position="41"/>
        <end position="59"/>
    </location>
</feature>
<dbReference type="InterPro" id="IPR003784">
    <property type="entry name" value="BioY"/>
</dbReference>
<feature type="transmembrane region" description="Helical" evidence="9">
    <location>
        <begin position="18"/>
        <end position="35"/>
    </location>
</feature>
<gene>
    <name evidence="10" type="ORF">PQR63_18770</name>
</gene>
<evidence type="ECO:0000256" key="1">
    <source>
        <dbReference type="ARBA" id="ARBA00004651"/>
    </source>
</evidence>
<evidence type="ECO:0000256" key="2">
    <source>
        <dbReference type="ARBA" id="ARBA00010692"/>
    </source>
</evidence>
<evidence type="ECO:0000256" key="9">
    <source>
        <dbReference type="SAM" id="Phobius"/>
    </source>
</evidence>
<comment type="caution">
    <text evidence="10">The sequence shown here is derived from an EMBL/GenBank/DDBJ whole genome shotgun (WGS) entry which is preliminary data.</text>
</comment>
<keyword evidence="3 8" id="KW-0813">Transport</keyword>
<keyword evidence="4 8" id="KW-1003">Cell membrane</keyword>
<evidence type="ECO:0000256" key="5">
    <source>
        <dbReference type="ARBA" id="ARBA00022692"/>
    </source>
</evidence>
<dbReference type="Gene3D" id="1.10.1760.20">
    <property type="match status" value="1"/>
</dbReference>
<dbReference type="EMBL" id="JAQQFR010000013">
    <property type="protein sequence ID" value="MFL9880449.1"/>
    <property type="molecule type" value="Genomic_DNA"/>
</dbReference>
<dbReference type="PIRSF" id="PIRSF016661">
    <property type="entry name" value="BioY"/>
    <property type="match status" value="1"/>
</dbReference>
<evidence type="ECO:0000256" key="3">
    <source>
        <dbReference type="ARBA" id="ARBA00022448"/>
    </source>
</evidence>
<keyword evidence="5 9" id="KW-0812">Transmembrane</keyword>
<comment type="similarity">
    <text evidence="2 8">Belongs to the BioY family.</text>
</comment>
<keyword evidence="6 9" id="KW-1133">Transmembrane helix</keyword>
<evidence type="ECO:0000313" key="10">
    <source>
        <dbReference type="EMBL" id="MFL9880449.1"/>
    </source>
</evidence>